<feature type="region of interest" description="Disordered" evidence="1">
    <location>
        <begin position="28"/>
        <end position="95"/>
    </location>
</feature>
<evidence type="ECO:0000256" key="1">
    <source>
        <dbReference type="SAM" id="MobiDB-lite"/>
    </source>
</evidence>
<accession>H5WX65</accession>
<sequence>MATNHYPDGLTIEAITALQREVNDELRREGYPVRPEQPTFVSARPTSARRLQANRSSTRPNGSPTRLLATGDGPARSLRGPADNEGARPSSSAAG</sequence>
<dbReference type="AlphaFoldDB" id="H5WX65"/>
<evidence type="ECO:0000313" key="3">
    <source>
        <dbReference type="Proteomes" id="UP000004926"/>
    </source>
</evidence>
<keyword evidence="3" id="KW-1185">Reference proteome</keyword>
<feature type="compositionally biased region" description="Polar residues" evidence="1">
    <location>
        <begin position="53"/>
        <end position="64"/>
    </location>
</feature>
<reference evidence="2 3" key="1">
    <citation type="journal article" date="2012" name="Stand. Genomic Sci.">
        <title>Genome sequence of the ocean sediment bacterium Saccharomonospora marina type strain (XMU15(T)).</title>
        <authorList>
            <person name="Klenk H.P."/>
            <person name="Lu M."/>
            <person name="Lucas S."/>
            <person name="Lapidus A."/>
            <person name="Copeland A."/>
            <person name="Pitluck S."/>
            <person name="Goodwin L.A."/>
            <person name="Han C."/>
            <person name="Tapia R."/>
            <person name="Brambilla E.M."/>
            <person name="Potter G."/>
            <person name="Land M."/>
            <person name="Ivanova N."/>
            <person name="Rohde M."/>
            <person name="Goker M."/>
            <person name="Detter J.C."/>
            <person name="Li W.J."/>
            <person name="Kyrpides N.C."/>
            <person name="Woyke T."/>
        </authorList>
    </citation>
    <scope>NUCLEOTIDE SEQUENCE [LARGE SCALE GENOMIC DNA]</scope>
    <source>
        <strain evidence="2 3">XMU15</strain>
    </source>
</reference>
<dbReference type="EMBL" id="CM001439">
    <property type="protein sequence ID" value="EHR48339.1"/>
    <property type="molecule type" value="Genomic_DNA"/>
</dbReference>
<dbReference type="STRING" id="882083.SacmaDRAFT_0020"/>
<proteinExistence type="predicted"/>
<evidence type="ECO:0000313" key="2">
    <source>
        <dbReference type="EMBL" id="EHR48339.1"/>
    </source>
</evidence>
<organism evidence="2 3">
    <name type="scientific">Saccharomonospora marina XMU15</name>
    <dbReference type="NCBI Taxonomy" id="882083"/>
    <lineage>
        <taxon>Bacteria</taxon>
        <taxon>Bacillati</taxon>
        <taxon>Actinomycetota</taxon>
        <taxon>Actinomycetes</taxon>
        <taxon>Pseudonocardiales</taxon>
        <taxon>Pseudonocardiaceae</taxon>
        <taxon>Saccharomonospora</taxon>
    </lineage>
</organism>
<protein>
    <submittedName>
        <fullName evidence="2">Uncharacterized protein</fullName>
    </submittedName>
</protein>
<name>H5WX65_9PSEU</name>
<dbReference type="Proteomes" id="UP000004926">
    <property type="component" value="Chromosome"/>
</dbReference>
<dbReference type="HOGENOM" id="CLU_2371099_0_0_11"/>
<gene>
    <name evidence="2" type="ORF">SacmaDRAFT_0020</name>
</gene>